<dbReference type="AlphaFoldDB" id="A0A0E9WUT1"/>
<sequence length="95" mass="10951">MQLCRWICRHTAAHRERPRPRGSDQHVLLLYQLTSSHPFICPERRRSSLFNLGKNRVPQNEDPRNCAGLWTSPPSCPIPLHSSLILVPVRLYGLT</sequence>
<dbReference type="EMBL" id="GBXM01015334">
    <property type="protein sequence ID" value="JAH93243.1"/>
    <property type="molecule type" value="Transcribed_RNA"/>
</dbReference>
<accession>A0A0E9WUT1</accession>
<reference evidence="1" key="1">
    <citation type="submission" date="2014-11" db="EMBL/GenBank/DDBJ databases">
        <authorList>
            <person name="Amaro Gonzalez C."/>
        </authorList>
    </citation>
    <scope>NUCLEOTIDE SEQUENCE</scope>
</reference>
<proteinExistence type="predicted"/>
<name>A0A0E9WUT1_ANGAN</name>
<organism evidence="1">
    <name type="scientific">Anguilla anguilla</name>
    <name type="common">European freshwater eel</name>
    <name type="synonym">Muraena anguilla</name>
    <dbReference type="NCBI Taxonomy" id="7936"/>
    <lineage>
        <taxon>Eukaryota</taxon>
        <taxon>Metazoa</taxon>
        <taxon>Chordata</taxon>
        <taxon>Craniata</taxon>
        <taxon>Vertebrata</taxon>
        <taxon>Euteleostomi</taxon>
        <taxon>Actinopterygii</taxon>
        <taxon>Neopterygii</taxon>
        <taxon>Teleostei</taxon>
        <taxon>Anguilliformes</taxon>
        <taxon>Anguillidae</taxon>
        <taxon>Anguilla</taxon>
    </lineage>
</organism>
<evidence type="ECO:0000313" key="1">
    <source>
        <dbReference type="EMBL" id="JAH93243.1"/>
    </source>
</evidence>
<reference evidence="1" key="2">
    <citation type="journal article" date="2015" name="Fish Shellfish Immunol.">
        <title>Early steps in the European eel (Anguilla anguilla)-Vibrio vulnificus interaction in the gills: Role of the RtxA13 toxin.</title>
        <authorList>
            <person name="Callol A."/>
            <person name="Pajuelo D."/>
            <person name="Ebbesson L."/>
            <person name="Teles M."/>
            <person name="MacKenzie S."/>
            <person name="Amaro C."/>
        </authorList>
    </citation>
    <scope>NUCLEOTIDE SEQUENCE</scope>
</reference>
<protein>
    <submittedName>
        <fullName evidence="1">Uncharacterized protein</fullName>
    </submittedName>
</protein>